<evidence type="ECO:0000256" key="2">
    <source>
        <dbReference type="ARBA" id="ARBA00022723"/>
    </source>
</evidence>
<dbReference type="InterPro" id="IPR008275">
    <property type="entry name" value="CoA_E_activase_dom"/>
</dbReference>
<dbReference type="InterPro" id="IPR043129">
    <property type="entry name" value="ATPase_NBD"/>
</dbReference>
<name>A0A7R6PZ35_9BACT</name>
<dbReference type="CDD" id="cd24036">
    <property type="entry name" value="ASKHA_NBD_BcrAD_BadFG_HgdC_HadI"/>
    <property type="match status" value="1"/>
</dbReference>
<dbReference type="InterPro" id="IPR002731">
    <property type="entry name" value="ATPase_BadF"/>
</dbReference>
<evidence type="ECO:0000256" key="3">
    <source>
        <dbReference type="ARBA" id="ARBA00023004"/>
    </source>
</evidence>
<gene>
    <name evidence="6" type="ORF">TTHT_2109</name>
</gene>
<evidence type="ECO:0000256" key="1">
    <source>
        <dbReference type="ARBA" id="ARBA00001966"/>
    </source>
</evidence>
<comment type="cofactor">
    <cofactor evidence="1">
        <name>[4Fe-4S] cluster</name>
        <dbReference type="ChEBI" id="CHEBI:49883"/>
    </cofactor>
</comment>
<evidence type="ECO:0000313" key="7">
    <source>
        <dbReference type="Proteomes" id="UP000595564"/>
    </source>
</evidence>
<dbReference type="SUPFAM" id="SSF53067">
    <property type="entry name" value="Actin-like ATPase domain"/>
    <property type="match status" value="1"/>
</dbReference>
<dbReference type="Gene3D" id="3.30.420.40">
    <property type="match status" value="2"/>
</dbReference>
<dbReference type="GO" id="GO:0051536">
    <property type="term" value="F:iron-sulfur cluster binding"/>
    <property type="evidence" value="ECO:0007669"/>
    <property type="project" value="UniProtKB-KW"/>
</dbReference>
<dbReference type="Pfam" id="PF01869">
    <property type="entry name" value="BcrAD_BadFG"/>
    <property type="match status" value="1"/>
</dbReference>
<reference evidence="6 7" key="1">
    <citation type="journal article" date="2012" name="Extremophiles">
        <title>Thermotomaculum hydrothermale gen. nov., sp. nov., a novel heterotrophic thermophile within the phylum Acidobacteria from a deep-sea hydrothermal vent chimney in the Southern Okinawa Trough.</title>
        <authorList>
            <person name="Izumi H."/>
            <person name="Nunoura T."/>
            <person name="Miyazaki M."/>
            <person name="Mino S."/>
            <person name="Toki T."/>
            <person name="Takai K."/>
            <person name="Sako Y."/>
            <person name="Sawabe T."/>
            <person name="Nakagawa S."/>
        </authorList>
    </citation>
    <scope>NUCLEOTIDE SEQUENCE [LARGE SCALE GENOMIC DNA]</scope>
    <source>
        <strain evidence="6 7">AC55</strain>
    </source>
</reference>
<keyword evidence="3" id="KW-0408">Iron</keyword>
<evidence type="ECO:0000256" key="4">
    <source>
        <dbReference type="ARBA" id="ARBA00023014"/>
    </source>
</evidence>
<dbReference type="EMBL" id="AP017470">
    <property type="protein sequence ID" value="BBB33545.1"/>
    <property type="molecule type" value="Genomic_DNA"/>
</dbReference>
<dbReference type="NCBIfam" id="TIGR00241">
    <property type="entry name" value="CoA_E_activ"/>
    <property type="match status" value="1"/>
</dbReference>
<dbReference type="InterPro" id="IPR051805">
    <property type="entry name" value="Dehydratase_Activator_Redct"/>
</dbReference>
<dbReference type="PANTHER" id="PTHR32329:SF2">
    <property type="entry name" value="BIFUNCTIONAL PROTEIN [INCLUDES 2-HYDROXYACYL-COA DEHYDRATASE (N-TER) AND ITS ACTIVATOR DOMAIN (C_TERM)"/>
    <property type="match status" value="1"/>
</dbReference>
<sequence>MDKAIGIDVGSTTVKLVVINEQKIIINKHIENTKPRIKEQVKKLIEKVKSDLKEENIPIISTGYGRKLVEDAKENLTEITCHAKGIYNALGFGGTLVDIGGQDSKVIVIDKKGRVLDFTMNDKCSAGTGRFLEHTAGKMEISVEEIGKIALNAKKELKISSTCTVFAESEIISLLAYGEEIDAILKGLHRSLVTRIVGMINSVAFTPPIMLSGGVAKNEAIKKMLEEETGYKIFLPKYPQLMGAYGAAIIAFEKYIKNSRGI</sequence>
<evidence type="ECO:0000259" key="5">
    <source>
        <dbReference type="Pfam" id="PF01869"/>
    </source>
</evidence>
<organism evidence="6 7">
    <name type="scientific">Thermotomaculum hydrothermale</name>
    <dbReference type="NCBI Taxonomy" id="981385"/>
    <lineage>
        <taxon>Bacteria</taxon>
        <taxon>Pseudomonadati</taxon>
        <taxon>Acidobacteriota</taxon>
        <taxon>Holophagae</taxon>
        <taxon>Thermotomaculales</taxon>
        <taxon>Thermotomaculaceae</taxon>
        <taxon>Thermotomaculum</taxon>
    </lineage>
</organism>
<keyword evidence="4" id="KW-0411">Iron-sulfur</keyword>
<keyword evidence="2" id="KW-0479">Metal-binding</keyword>
<dbReference type="KEGG" id="thyd:TTHT_2109"/>
<accession>A0A7R6PZ35</accession>
<feature type="domain" description="ATPase BadF/BadG/BcrA/BcrD type" evidence="5">
    <location>
        <begin position="5"/>
        <end position="251"/>
    </location>
</feature>
<dbReference type="Proteomes" id="UP000595564">
    <property type="component" value="Chromosome"/>
</dbReference>
<dbReference type="PANTHER" id="PTHR32329">
    <property type="entry name" value="BIFUNCTIONAL PROTEIN [INCLUDES 2-HYDROXYACYL-COA DEHYDRATASE (N-TER) AND ITS ACTIVATOR DOMAIN (C_TERM)-RELATED"/>
    <property type="match status" value="1"/>
</dbReference>
<keyword evidence="7" id="KW-1185">Reference proteome</keyword>
<protein>
    <submittedName>
        <fullName evidence="6">CoA-substrate-specific enzyme activase</fullName>
    </submittedName>
</protein>
<proteinExistence type="predicted"/>
<dbReference type="AlphaFoldDB" id="A0A7R6PZ35"/>
<dbReference type="RefSeq" id="WP_201327856.1">
    <property type="nucleotide sequence ID" value="NZ_AP017470.1"/>
</dbReference>
<dbReference type="GO" id="GO:0046872">
    <property type="term" value="F:metal ion binding"/>
    <property type="evidence" value="ECO:0007669"/>
    <property type="project" value="UniProtKB-KW"/>
</dbReference>
<evidence type="ECO:0000313" key="6">
    <source>
        <dbReference type="EMBL" id="BBB33545.1"/>
    </source>
</evidence>